<dbReference type="Pfam" id="PF01443">
    <property type="entry name" value="Viral_helicase1"/>
    <property type="match status" value="1"/>
</dbReference>
<feature type="domain" description="RdRp catalytic" evidence="10">
    <location>
        <begin position="1564"/>
        <end position="1671"/>
    </location>
</feature>
<evidence type="ECO:0000256" key="1">
    <source>
        <dbReference type="ARBA" id="ARBA00008513"/>
    </source>
</evidence>
<dbReference type="Gene3D" id="3.40.50.300">
    <property type="entry name" value="P-loop containing nucleotide triphosphate hydrolases"/>
    <property type="match status" value="1"/>
</dbReference>
<feature type="domain" description="(+)RNA virus helicase C-terminal" evidence="12">
    <location>
        <begin position="949"/>
        <end position="1270"/>
    </location>
</feature>
<dbReference type="EMBL" id="MF990287">
    <property type="protein sequence ID" value="AXP79052.1"/>
    <property type="molecule type" value="Genomic_RNA"/>
</dbReference>
<evidence type="ECO:0000256" key="2">
    <source>
        <dbReference type="ARBA" id="ARBA00022484"/>
    </source>
</evidence>
<evidence type="ECO:0000256" key="3">
    <source>
        <dbReference type="ARBA" id="ARBA00022679"/>
    </source>
</evidence>
<dbReference type="GO" id="GO:0006351">
    <property type="term" value="P:DNA-templated transcription"/>
    <property type="evidence" value="ECO:0007669"/>
    <property type="project" value="InterPro"/>
</dbReference>
<dbReference type="Pfam" id="PF01660">
    <property type="entry name" value="Vmethyltransf"/>
    <property type="match status" value="1"/>
</dbReference>
<keyword evidence="2 14" id="KW-0696">RNA-directed RNA polymerase</keyword>
<dbReference type="PROSITE" id="PS50507">
    <property type="entry name" value="RDRP_SSRNA_POS"/>
    <property type="match status" value="1"/>
</dbReference>
<feature type="compositionally biased region" description="Polar residues" evidence="9">
    <location>
        <begin position="630"/>
        <end position="640"/>
    </location>
</feature>
<evidence type="ECO:0000256" key="5">
    <source>
        <dbReference type="ARBA" id="ARBA00022741"/>
    </source>
</evidence>
<evidence type="ECO:0000259" key="12">
    <source>
        <dbReference type="PROSITE" id="PS51657"/>
    </source>
</evidence>
<evidence type="ECO:0000256" key="8">
    <source>
        <dbReference type="ARBA" id="ARBA00022953"/>
    </source>
</evidence>
<dbReference type="InterPro" id="IPR043502">
    <property type="entry name" value="DNA/RNA_pol_sf"/>
</dbReference>
<dbReference type="CDD" id="cd23245">
    <property type="entry name" value="Betaflexiviridae_RdRp"/>
    <property type="match status" value="1"/>
</dbReference>
<dbReference type="GO" id="GO:0005524">
    <property type="term" value="F:ATP binding"/>
    <property type="evidence" value="ECO:0007669"/>
    <property type="project" value="UniProtKB-KW"/>
</dbReference>
<dbReference type="InterPro" id="IPR007094">
    <property type="entry name" value="RNA-dir_pol_PSvirus"/>
</dbReference>
<feature type="region of interest" description="Disordered" evidence="9">
    <location>
        <begin position="620"/>
        <end position="640"/>
    </location>
</feature>
<dbReference type="GO" id="GO:0003723">
    <property type="term" value="F:RNA binding"/>
    <property type="evidence" value="ECO:0007669"/>
    <property type="project" value="InterPro"/>
</dbReference>
<dbReference type="SUPFAM" id="SSF52540">
    <property type="entry name" value="P-loop containing nucleoside triphosphate hydrolases"/>
    <property type="match status" value="1"/>
</dbReference>
<dbReference type="SUPFAM" id="SSF56672">
    <property type="entry name" value="DNA/RNA polymerases"/>
    <property type="match status" value="1"/>
</dbReference>
<feature type="domain" description="Peptidase C23" evidence="11">
    <location>
        <begin position="801"/>
        <end position="891"/>
    </location>
</feature>
<dbReference type="InterPro" id="IPR001788">
    <property type="entry name" value="RNA-dep_RNA_pol_alsuvir"/>
</dbReference>
<evidence type="ECO:0000313" key="14">
    <source>
        <dbReference type="EMBL" id="AXP79052.1"/>
    </source>
</evidence>
<dbReference type="InterPro" id="IPR027351">
    <property type="entry name" value="(+)RNA_virus_helicase_core_dom"/>
</dbReference>
<evidence type="ECO:0000259" key="13">
    <source>
        <dbReference type="PROSITE" id="PS51743"/>
    </source>
</evidence>
<dbReference type="Pfam" id="PF05379">
    <property type="entry name" value="Peptidase_C23"/>
    <property type="match status" value="1"/>
</dbReference>
<dbReference type="GO" id="GO:0016817">
    <property type="term" value="F:hydrolase activity, acting on acid anhydrides"/>
    <property type="evidence" value="ECO:0007669"/>
    <property type="project" value="InterPro"/>
</dbReference>
<sequence length="1780" mass="202493">MALTYRSPLEDIVGAFEPSVQTAIANTAANHYKLLEEEKGILFNYALPPEAKQRLIGAGIYLSPFSAVPHSHPVCKILENHLLYVELPSRLDNSFMFVGIKNFKLDLLKRRHANLSMIQTINRYVCSLDKIRYGSNFVVRSSASYPELCRRKGELDGAVLRELVPELMIKSAKNLFLHDELHYWTHQDLITFLEVLKPDKLLGTLVYPPELLKGAKKSLNSWCYTYRVDKDKLFFYPDGVHSEGYEQPLSGGYLLETSRITTRDGEVYCVDVVCSKFAHHLIAITRGDLIVPTQRSFAPFEAITSKGLNNLVKGKVECFPVCASVVSKLYRYLRTLKKPDEQSAMAKLSQLQANPTGEEIHFIQGFAKLVINTNKIDSLINCDSIKVFMGKLFGPLPNWLTKRLRSVQEVSLDEFVHYFEPYVVNVPTKHVNYGFEFNYVMEDFRYEQGENDLVDMLDNFDGSTKMSTSLCMMTPYVGLAPLTTQRKFLCHIEENSIFRVVSRNIFCSYTNSYKVAVSAEGVVRILEIYSKVSVDLLGAYLGKLLKKTEFIERVRSRVKAIAIKHLKYTWQQVGLAWFTSGRRGYTKYIDCSPYTMNTFKELKERWGVIVRELSKQQDNAEAAKNIPEQEVQTTSKPSSVEKQNYFSNTLMTSFAASGVKGKEQVSSEIAKGRGERSELRATKLMGSCSTLGKVAHIASRKGSMGVLECVARVIKLDFQTALKFLRVKGVWMQEYESISELEEEQIQSPAYDFCAAIAMTFNVEIELTFPGSDLVYHFAASSTVSCIRLSIWEGVVTLMRAENDCVITACAQALAREPEDVVKVLKDRLEGSILEEIWNGEGVPFERMYLFFEALDIQAHCNRDGAQLVLNGGGKLARCFVIKEDHIEFAGEKKVSRVLELQDARTSSKADPELVKEFQKAGTVVEYVAVQSRAQVLAKSLVDATTGVCSSTIFNDCESLERSFRFTESELARNVCCVIGTFGAGKSTLFKDMMRQCLGKGVHYASPRKVLANELKASLGLAKGKRNRKVGTENWNVHTFESFLKKAKNVAEGELVIIDEIQLYPPGYLDLLLYLIPEFTSVFAVGDPCQSDYDNEKDRHVFLGVETDVCRLLSGREYEFNVLSRRFHNLGFESRLPCRFKFPAGAIKEEYLFVNSMTEANELDCAYKSVYLVSSHLEKKIVEYQSDVKTPSVLTFGESTGCTFKYGCILITQVSSACSERRWITALSRFSHNLCFINATGVPIENVAKSYKDRSLGKFLCGTAVEGDIKSMAYGSPIFKEQFIAGVGRDEGVKEDKVTGDPWLKTMLDLMQLPDVEEAEMMQEEMQEEWFKTHLPQEEIEGVRCRWIHKMLAKEARECRMGSIVSDQFPDDHSKQEGKQITNAAERFEAIYPRHRANDTVTFIMAVKKRLRFSRPSVEKAKLTQAECYGTYLLKNFLDVIKLKPAHDEAMMIRAKEDFEQKKVSKSAATIENHSGRSCRDWCIDIGQIFSKSQICTKWDNRMRVAKAAQTIVCFQHAVLCRFAPYMRYIEMKLKEVLPARFYIHSGKGLDELNSWVKEGRFEGVCTESDYEAFDASQDQYIVAFELALMRYLRLPNDLIEDYKYIKTHLGSKLGNFAIMRFSGEASTFLFNTMANMLFTFMRYELHGDEYICFAGDDMCSSKRLRIKKTHESFLGKLKLKAKVQHTEKPTFCGWNLCADGIYKKPQLVFERMCIAKELNNLHNCIDNYAIEVAFAYKLGELAVNRMDEEELGAFYNCVRLITKFRHLLKSNVVEVFKRK</sequence>
<keyword evidence="7" id="KW-0067">ATP-binding</keyword>
<dbReference type="SMART" id="SM00382">
    <property type="entry name" value="AAA"/>
    <property type="match status" value="1"/>
</dbReference>
<organism evidence="14">
    <name type="scientific">Potato latent virus</name>
    <dbReference type="NCBI Taxonomy" id="138982"/>
    <lineage>
        <taxon>Viruses</taxon>
        <taxon>Riboviria</taxon>
        <taxon>Orthornavirae</taxon>
        <taxon>Kitrinoviricota</taxon>
        <taxon>Alsuviricetes</taxon>
        <taxon>Tymovirales</taxon>
        <taxon>Betaflexiviridae</taxon>
        <taxon>Quinvirinae</taxon>
        <taxon>Carlavirus</taxon>
        <taxon>Carlavirus latensolani</taxon>
    </lineage>
</organism>
<dbReference type="InterPro" id="IPR002588">
    <property type="entry name" value="Alphavirus-like_MT_dom"/>
</dbReference>
<dbReference type="GO" id="GO:0008174">
    <property type="term" value="F:mRNA methyltransferase activity"/>
    <property type="evidence" value="ECO:0007669"/>
    <property type="project" value="UniProtKB-UniRule"/>
</dbReference>
<evidence type="ECO:0000259" key="10">
    <source>
        <dbReference type="PROSITE" id="PS50507"/>
    </source>
</evidence>
<evidence type="ECO:0000256" key="9">
    <source>
        <dbReference type="SAM" id="MobiDB-lite"/>
    </source>
</evidence>
<name>A0A346KIA4_9VIRU</name>
<keyword evidence="5" id="KW-0547">Nucleotide-binding</keyword>
<dbReference type="Pfam" id="PF00978">
    <property type="entry name" value="RdRP_2"/>
    <property type="match status" value="1"/>
</dbReference>
<dbReference type="PROSITE" id="PS51743">
    <property type="entry name" value="ALPHAVIRUS_MT"/>
    <property type="match status" value="1"/>
</dbReference>
<evidence type="ECO:0000256" key="7">
    <source>
        <dbReference type="ARBA" id="ARBA00022840"/>
    </source>
</evidence>
<comment type="similarity">
    <text evidence="1">Belongs to the potexviruses/carlaviruses RNA replication protein family.</text>
</comment>
<dbReference type="PROSITE" id="PS51492">
    <property type="entry name" value="PEPTIDASE_C23"/>
    <property type="match status" value="1"/>
</dbReference>
<reference evidence="14" key="1">
    <citation type="submission" date="2017-09" db="EMBL/GenBank/DDBJ databases">
        <authorList>
            <person name="Ehlers B."/>
            <person name="Leendertz F.H."/>
        </authorList>
    </citation>
    <scope>NUCLEOTIDE SEQUENCE</scope>
    <source>
        <strain evidence="14">1</strain>
    </source>
</reference>
<proteinExistence type="inferred from homology"/>
<dbReference type="InterPro" id="IPR008041">
    <property type="entry name" value="Peptidase_C23"/>
</dbReference>
<accession>A0A346KIA4</accession>
<evidence type="ECO:0000259" key="11">
    <source>
        <dbReference type="PROSITE" id="PS51492"/>
    </source>
</evidence>
<keyword evidence="4" id="KW-0548">Nucleotidyltransferase</keyword>
<dbReference type="GO" id="GO:0016556">
    <property type="term" value="P:mRNA modification"/>
    <property type="evidence" value="ECO:0007669"/>
    <property type="project" value="InterPro"/>
</dbReference>
<dbReference type="GO" id="GO:0003968">
    <property type="term" value="F:RNA-directed RNA polymerase activity"/>
    <property type="evidence" value="ECO:0007669"/>
    <property type="project" value="UniProtKB-KW"/>
</dbReference>
<evidence type="ECO:0000256" key="4">
    <source>
        <dbReference type="ARBA" id="ARBA00022695"/>
    </source>
</evidence>
<dbReference type="PROSITE" id="PS51657">
    <property type="entry name" value="PSRV_HELICASE"/>
    <property type="match status" value="1"/>
</dbReference>
<evidence type="ECO:0000256" key="6">
    <source>
        <dbReference type="ARBA" id="ARBA00022801"/>
    </source>
</evidence>
<keyword evidence="8" id="KW-0693">Viral RNA replication</keyword>
<dbReference type="GO" id="GO:0039694">
    <property type="term" value="P:viral RNA genome replication"/>
    <property type="evidence" value="ECO:0007669"/>
    <property type="project" value="InterPro"/>
</dbReference>
<feature type="domain" description="Alphavirus-like MT" evidence="13">
    <location>
        <begin position="63"/>
        <end position="254"/>
    </location>
</feature>
<dbReference type="InterPro" id="IPR027417">
    <property type="entry name" value="P-loop_NTPase"/>
</dbReference>
<keyword evidence="6" id="KW-0378">Hydrolase</keyword>
<dbReference type="GO" id="GO:0006396">
    <property type="term" value="P:RNA processing"/>
    <property type="evidence" value="ECO:0007669"/>
    <property type="project" value="InterPro"/>
</dbReference>
<protein>
    <submittedName>
        <fullName evidence="14">RNA-dependent RNA polymerase</fullName>
    </submittedName>
</protein>
<dbReference type="InterPro" id="IPR003593">
    <property type="entry name" value="AAA+_ATPase"/>
</dbReference>
<keyword evidence="3" id="KW-0808">Transferase</keyword>